<evidence type="ECO:0000256" key="2">
    <source>
        <dbReference type="ARBA" id="ARBA00022692"/>
    </source>
</evidence>
<feature type="transmembrane region" description="Helical" evidence="5">
    <location>
        <begin position="74"/>
        <end position="97"/>
    </location>
</feature>
<reference evidence="7 8" key="1">
    <citation type="submission" date="2021-11" db="EMBL/GenBank/DDBJ databases">
        <authorList>
            <person name="Huq M.A."/>
        </authorList>
    </citation>
    <scope>NUCLEOTIDE SEQUENCE [LARGE SCALE GENOMIC DNA]</scope>
    <source>
        <strain evidence="7 8">MAHUQ-52</strain>
    </source>
</reference>
<dbReference type="InterPro" id="IPR007829">
    <property type="entry name" value="TM2"/>
</dbReference>
<evidence type="ECO:0000313" key="8">
    <source>
        <dbReference type="Proteomes" id="UP001198701"/>
    </source>
</evidence>
<gene>
    <name evidence="7" type="ORF">LMJ30_03755</name>
</gene>
<protein>
    <submittedName>
        <fullName evidence="7">TM2 domain-containing protein</fullName>
    </submittedName>
</protein>
<name>A0ABS8IQG5_9BURK</name>
<accession>A0ABS8IQG5</accession>
<dbReference type="Pfam" id="PF05154">
    <property type="entry name" value="TM2"/>
    <property type="match status" value="1"/>
</dbReference>
<sequence>MTDTSTFPVFKIAKSMSTPHKNKTFATFLALVLGGLGVHRFYLRGPLDKLGLMHLCSVPIAGMVVGLAPEADGFFKLLPITISYIVAFIEALVLGVTADEKFDAQFNAGSGQASASRWILAVLLVTTMIVGSVTLIGTIARVFDLLYTGGAYG</sequence>
<evidence type="ECO:0000259" key="6">
    <source>
        <dbReference type="Pfam" id="PF05154"/>
    </source>
</evidence>
<keyword evidence="3 5" id="KW-1133">Transmembrane helix</keyword>
<comment type="caution">
    <text evidence="7">The sequence shown here is derived from an EMBL/GenBank/DDBJ whole genome shotgun (WGS) entry which is preliminary data.</text>
</comment>
<evidence type="ECO:0000313" key="7">
    <source>
        <dbReference type="EMBL" id="MCC6070077.1"/>
    </source>
</evidence>
<feature type="transmembrane region" description="Helical" evidence="5">
    <location>
        <begin position="50"/>
        <end position="68"/>
    </location>
</feature>
<organism evidence="7 8">
    <name type="scientific">Massilia agrisoli</name>
    <dbReference type="NCBI Taxonomy" id="2892444"/>
    <lineage>
        <taxon>Bacteria</taxon>
        <taxon>Pseudomonadati</taxon>
        <taxon>Pseudomonadota</taxon>
        <taxon>Betaproteobacteria</taxon>
        <taxon>Burkholderiales</taxon>
        <taxon>Oxalobacteraceae</taxon>
        <taxon>Telluria group</taxon>
        <taxon>Massilia</taxon>
    </lineage>
</organism>
<dbReference type="RefSeq" id="WP_229431000.1">
    <property type="nucleotide sequence ID" value="NZ_JAJHPV010000004.1"/>
</dbReference>
<dbReference type="Proteomes" id="UP001198701">
    <property type="component" value="Unassembled WGS sequence"/>
</dbReference>
<evidence type="ECO:0000256" key="5">
    <source>
        <dbReference type="SAM" id="Phobius"/>
    </source>
</evidence>
<feature type="transmembrane region" description="Helical" evidence="5">
    <location>
        <begin position="25"/>
        <end position="43"/>
    </location>
</feature>
<evidence type="ECO:0000256" key="3">
    <source>
        <dbReference type="ARBA" id="ARBA00022989"/>
    </source>
</evidence>
<comment type="subcellular location">
    <subcellularLocation>
        <location evidence="1">Membrane</location>
        <topology evidence="1">Multi-pass membrane protein</topology>
    </subcellularLocation>
</comment>
<keyword evidence="8" id="KW-1185">Reference proteome</keyword>
<keyword evidence="2 5" id="KW-0812">Transmembrane</keyword>
<keyword evidence="4 5" id="KW-0472">Membrane</keyword>
<feature type="domain" description="TM2" evidence="6">
    <location>
        <begin position="20"/>
        <end position="63"/>
    </location>
</feature>
<feature type="transmembrane region" description="Helical" evidence="5">
    <location>
        <begin position="118"/>
        <end position="143"/>
    </location>
</feature>
<proteinExistence type="predicted"/>
<dbReference type="EMBL" id="JAJHPV010000004">
    <property type="protein sequence ID" value="MCC6070077.1"/>
    <property type="molecule type" value="Genomic_DNA"/>
</dbReference>
<evidence type="ECO:0000256" key="4">
    <source>
        <dbReference type="ARBA" id="ARBA00023136"/>
    </source>
</evidence>
<evidence type="ECO:0000256" key="1">
    <source>
        <dbReference type="ARBA" id="ARBA00004141"/>
    </source>
</evidence>